<protein>
    <submittedName>
        <fullName evidence="2">Uncharacterized protein</fullName>
    </submittedName>
</protein>
<accession>A0A069PTB9</accession>
<feature type="compositionally biased region" description="Polar residues" evidence="1">
    <location>
        <begin position="1"/>
        <end position="11"/>
    </location>
</feature>
<evidence type="ECO:0000313" key="3">
    <source>
        <dbReference type="Proteomes" id="UP000027466"/>
    </source>
</evidence>
<organism evidence="2 3">
    <name type="scientific">Caballeronia glathei</name>
    <dbReference type="NCBI Taxonomy" id="60547"/>
    <lineage>
        <taxon>Bacteria</taxon>
        <taxon>Pseudomonadati</taxon>
        <taxon>Pseudomonadota</taxon>
        <taxon>Betaproteobacteria</taxon>
        <taxon>Burkholderiales</taxon>
        <taxon>Burkholderiaceae</taxon>
        <taxon>Caballeronia</taxon>
    </lineage>
</organism>
<evidence type="ECO:0000313" key="2">
    <source>
        <dbReference type="EMBL" id="KDR44023.1"/>
    </source>
</evidence>
<name>A0A069PTB9_9BURK</name>
<dbReference type="RefSeq" id="WP_035927117.1">
    <property type="nucleotide sequence ID" value="NZ_CADFFX010000006.1"/>
</dbReference>
<dbReference type="Proteomes" id="UP000027466">
    <property type="component" value="Unassembled WGS sequence"/>
</dbReference>
<proteinExistence type="predicted"/>
<keyword evidence="3" id="KW-1185">Reference proteome</keyword>
<sequence>MQIGNATTSACQPAMRDGASRARESPDSGSGTQKSTEQFAEPSALKSFAYGTLGLERPEAAAANTDGFYTAGKWVAAAATVGGIKSLFV</sequence>
<feature type="compositionally biased region" description="Polar residues" evidence="1">
    <location>
        <begin position="27"/>
        <end position="38"/>
    </location>
</feature>
<comment type="caution">
    <text evidence="2">The sequence shown here is derived from an EMBL/GenBank/DDBJ whole genome shotgun (WGS) entry which is preliminary data.</text>
</comment>
<dbReference type="EMBL" id="JFHC01000004">
    <property type="protein sequence ID" value="KDR44023.1"/>
    <property type="molecule type" value="Genomic_DNA"/>
</dbReference>
<reference evidence="2 3" key="1">
    <citation type="submission" date="2014-03" db="EMBL/GenBank/DDBJ databases">
        <title>Draft Genome Sequences of Four Burkholderia Strains.</title>
        <authorList>
            <person name="Liu X.Y."/>
            <person name="Li C.X."/>
            <person name="Xu J.H."/>
        </authorList>
    </citation>
    <scope>NUCLEOTIDE SEQUENCE [LARGE SCALE GENOMIC DNA]</scope>
    <source>
        <strain evidence="2 3">DSM 50014</strain>
    </source>
</reference>
<gene>
    <name evidence="2" type="ORF">BG61_25135</name>
</gene>
<dbReference type="AlphaFoldDB" id="A0A069PTB9"/>
<evidence type="ECO:0000256" key="1">
    <source>
        <dbReference type="SAM" id="MobiDB-lite"/>
    </source>
</evidence>
<feature type="region of interest" description="Disordered" evidence="1">
    <location>
        <begin position="1"/>
        <end position="42"/>
    </location>
</feature>